<evidence type="ECO:0008006" key="5">
    <source>
        <dbReference type="Google" id="ProtNLM"/>
    </source>
</evidence>
<dbReference type="InterPro" id="IPR057554">
    <property type="entry name" value="SAC9_C"/>
</dbReference>
<dbReference type="Pfam" id="PF24765">
    <property type="entry name" value="SAC9_C"/>
    <property type="match status" value="1"/>
</dbReference>
<dbReference type="PANTHER" id="PTHR46817">
    <property type="entry name" value="PHOSPHOINOSITIDE PHOSPHATASE SAC9-RELATED"/>
    <property type="match status" value="1"/>
</dbReference>
<dbReference type="PANTHER" id="PTHR46817:SF1">
    <property type="entry name" value="SAC DOMAIN-CONTAINING PROTEIN"/>
    <property type="match status" value="1"/>
</dbReference>
<dbReference type="InterPro" id="IPR057553">
    <property type="entry name" value="SAC9_GBDL_2nd"/>
</dbReference>
<dbReference type="SMART" id="SM00456">
    <property type="entry name" value="WW"/>
    <property type="match status" value="1"/>
</dbReference>
<reference evidence="3" key="2">
    <citation type="journal article" date="2022" name="Hortic Res">
        <title>The genome of Dioscorea zingiberensis sheds light on the biosynthesis, origin and evolution of the medicinally important diosgenin saponins.</title>
        <authorList>
            <person name="Li Y."/>
            <person name="Tan C."/>
            <person name="Li Z."/>
            <person name="Guo J."/>
            <person name="Li S."/>
            <person name="Chen X."/>
            <person name="Wang C."/>
            <person name="Dai X."/>
            <person name="Yang H."/>
            <person name="Song W."/>
            <person name="Hou L."/>
            <person name="Xu J."/>
            <person name="Tong Z."/>
            <person name="Xu A."/>
            <person name="Yuan X."/>
            <person name="Wang W."/>
            <person name="Yang Q."/>
            <person name="Chen L."/>
            <person name="Sun Z."/>
            <person name="Wang K."/>
            <person name="Pan B."/>
            <person name="Chen J."/>
            <person name="Bao Y."/>
            <person name="Liu F."/>
            <person name="Qi X."/>
            <person name="Gang D.R."/>
            <person name="Wen J."/>
            <person name="Li J."/>
        </authorList>
    </citation>
    <scope>NUCLEOTIDE SEQUENCE</scope>
    <source>
        <strain evidence="3">Dzin_1.0</strain>
    </source>
</reference>
<reference evidence="3" key="1">
    <citation type="submission" date="2021-03" db="EMBL/GenBank/DDBJ databases">
        <authorList>
            <person name="Li Z."/>
            <person name="Yang C."/>
        </authorList>
    </citation>
    <scope>NUCLEOTIDE SEQUENCE</scope>
    <source>
        <strain evidence="3">Dzin_1.0</strain>
        <tissue evidence="3">Leaf</tissue>
    </source>
</reference>
<accession>A0A9D5HHG9</accession>
<protein>
    <recommendedName>
        <fullName evidence="5">Phosphoinositide phosphatase SAC9</fullName>
    </recommendedName>
</protein>
<evidence type="ECO:0000313" key="3">
    <source>
        <dbReference type="EMBL" id="KAJ0976307.1"/>
    </source>
</evidence>
<dbReference type="Pfam" id="PF24791">
    <property type="entry name" value="SAC9_C8D"/>
    <property type="match status" value="1"/>
</dbReference>
<dbReference type="EMBL" id="JAGGNH010000004">
    <property type="protein sequence ID" value="KAJ0976307.1"/>
    <property type="molecule type" value="Genomic_DNA"/>
</dbReference>
<dbReference type="PROSITE" id="PS01159">
    <property type="entry name" value="WW_DOMAIN_1"/>
    <property type="match status" value="1"/>
</dbReference>
<comment type="caution">
    <text evidence="3">The sequence shown here is derived from an EMBL/GenBank/DDBJ whole genome shotgun (WGS) entry which is preliminary data.</text>
</comment>
<dbReference type="PROSITE" id="PS50275">
    <property type="entry name" value="SAC"/>
    <property type="match status" value="1"/>
</dbReference>
<dbReference type="InterPro" id="IPR001202">
    <property type="entry name" value="WW_dom"/>
</dbReference>
<organism evidence="3 4">
    <name type="scientific">Dioscorea zingiberensis</name>
    <dbReference type="NCBI Taxonomy" id="325984"/>
    <lineage>
        <taxon>Eukaryota</taxon>
        <taxon>Viridiplantae</taxon>
        <taxon>Streptophyta</taxon>
        <taxon>Embryophyta</taxon>
        <taxon>Tracheophyta</taxon>
        <taxon>Spermatophyta</taxon>
        <taxon>Magnoliopsida</taxon>
        <taxon>Liliopsida</taxon>
        <taxon>Dioscoreales</taxon>
        <taxon>Dioscoreaceae</taxon>
        <taxon>Dioscorea</taxon>
    </lineage>
</organism>
<dbReference type="Pfam" id="PF00397">
    <property type="entry name" value="WW"/>
    <property type="match status" value="1"/>
</dbReference>
<evidence type="ECO:0000259" key="1">
    <source>
        <dbReference type="PROSITE" id="PS50020"/>
    </source>
</evidence>
<dbReference type="CDD" id="cd00201">
    <property type="entry name" value="WW"/>
    <property type="match status" value="1"/>
</dbReference>
<dbReference type="OrthoDB" id="405996at2759"/>
<dbReference type="InterPro" id="IPR002013">
    <property type="entry name" value="SAC_dom"/>
</dbReference>
<dbReference type="InterPro" id="IPR057557">
    <property type="entry name" value="SAC9_C8D"/>
</dbReference>
<dbReference type="InterPro" id="IPR036020">
    <property type="entry name" value="WW_dom_sf"/>
</dbReference>
<evidence type="ECO:0000259" key="2">
    <source>
        <dbReference type="PROSITE" id="PS50275"/>
    </source>
</evidence>
<dbReference type="Pfam" id="PF02383">
    <property type="entry name" value="Syja_N"/>
    <property type="match status" value="1"/>
</dbReference>
<sequence>MLLDSDPYWRPVRGIRSQLDFQIGSPPPVVFLFVFVQPSLPPPPLRRRLSARDILRFNVRFLLLAIQPRFVYLTLPFFDRFFWNHRIQIHGSPVPIDERDLDFFIIKLGNGGRDTSVLVVVLETSETYIIVSLSTRNDTQVIYIEPTTGLLSYNAQFGHDLFHSEEEALNYITDGSRWLCRETIYARAVLGYSALGSLGLLLVATELTATVPSLPGGGRVYTVTASKWVKVPLQNAQPQGKGELKNIMELAELDIDGKHYFCETRDITRPFPSRMTHQNPDDEFVWNGWFSKPFKDIGLPNHCVILLQGFAECRNFGGSGQQTGFVALLARRSRLHPGTRYLARGLNACSGTGNEVECEQVVWVAKRAGENVPFSTYVWRRGTIPIWWGAELRLTAAEAEIYVSAHDPFSGSLQYFQRLSKRYDARSSDLARANQKKTPLVPIICVNLLRNEPKKSEVILVKYFEKCIEFIRSTGKLRDTWIKLINYDWHANVKTRGEQQTIEGLWKFLKAPTVDIGFLEGIYSPSPLQLKEFKGAVVCNDDFEGGFCLRSFQNGVVRFNCADSLDRTNAASYFGSLQVFVEQCRRLGILIDRDAGFGFPSTNRYTDLCNYGGYNAPLPPGWEERSDAVTGKPFYIDHNTKTTTWEHPCQDKPWKRFDMTFDHFKSTTVFAPISILADLFLLAGDIHATLYTGSKAMHSQILNIFGEDGGKFRQFSVAQNVKITIQRRYKNVIVDSSRQKQLEMFLGIRLFKHLPSVAVDPLKVLSRPSGCMLKPIPSMSPTANGGSSLLSFKNKDLIWVCPPAADVVEIFIYLREPCHVCQLLLTVAHGAEDSSYPATVDVRTGCNLEGLKLVLEGACIPRCSNGTNLLIPLSGKIDPEDLAITGTSTRFLPEENPYLPLLYDYEELEGELNFLTRVVALTFYPAVPGRIPVTLGEIEILGASLPWSNILCTKGSGAELMKHISEKSRRSDTSIANSDMKGTCNPFLSDSYDDCIPVAPSLNDGVPQLSQPSVVNNWFDLLTGDVGSSQYSSQSEMLNTGERIHSSSCDPLDFLDNYEASPISVAASNVFAQSQDETHEGPSNTQKYINLVKSLLGTQKGMKLSFLDAMKLEIERLRLNLSAAQRDRALLSISTDPATLDPNRLIHDSYMLKICYLAKNLALLGQVAYEDKINASIGLESVDNNGIDFWNSIELGRTCYGTACEVRAESQPLTKASSHIGSSPLLLVCFQCRKKACKACCAGKGASLLMSSSYKEMKIYGGLSSQTGSDLGAQSEIDFSKSSASSDEVVCKICCGEVVLHALYVDYIRVLSSLRRRDREYDAAYKALNQVVGPDLKGFDGSLQGIDTGKVLQKLLNGEESLAEFPNAGILHPVETAIGSEPFLSLIAPLGIGAHHSFWRAPTGVSTVEFSVTLGNLSDVSGVALFVSSCGYSTFDCPTVQIWASNKINREERSCMGKWDIQSLVSSSPQLYGPEKVGNEKSLPRHIKFLFRNSVRCRIIWITLTLPHLGSRSMNLESEYSLLSLDDSSFPETKRRASFSGNIGSHPFIHAKRLIVFGKPLRKDIGSDTSIHGPENLKIRNLSDRSPPTSRFRVPVEAERLMDNDLVLEQYLSPTVPLVAGFRLDAFNIIKPRITHSPSSSDSNIWGSSLTCLEDRHITPAVLHIQVSAFQEPRKLFIVGEYRLPEVKAGTALYFDFPRPIQTQRLIFRLLGDVTGFADDIAEQDDSELKFPLASGLSLSNRIKLFYHADPYELGKLASLSAV</sequence>
<gene>
    <name evidence="3" type="ORF">J5N97_018272</name>
</gene>
<evidence type="ECO:0000313" key="4">
    <source>
        <dbReference type="Proteomes" id="UP001085076"/>
    </source>
</evidence>
<dbReference type="Pfam" id="PF24789">
    <property type="entry name" value="SAC9_GBDL_2nd"/>
    <property type="match status" value="1"/>
</dbReference>
<name>A0A9D5HHG9_9LILI</name>
<dbReference type="GO" id="GO:0016791">
    <property type="term" value="F:phosphatase activity"/>
    <property type="evidence" value="ECO:0007669"/>
    <property type="project" value="InterPro"/>
</dbReference>
<dbReference type="Gene3D" id="2.20.70.10">
    <property type="match status" value="1"/>
</dbReference>
<dbReference type="Pfam" id="PF24790">
    <property type="entry name" value="SAC9_GBDL_1st"/>
    <property type="match status" value="1"/>
</dbReference>
<dbReference type="InterPro" id="IPR057555">
    <property type="entry name" value="SAC9_GBDL_1st"/>
</dbReference>
<feature type="domain" description="SAC" evidence="2">
    <location>
        <begin position="250"/>
        <end position="630"/>
    </location>
</feature>
<proteinExistence type="predicted"/>
<dbReference type="SUPFAM" id="SSF51045">
    <property type="entry name" value="WW domain"/>
    <property type="match status" value="1"/>
</dbReference>
<feature type="domain" description="WW" evidence="1">
    <location>
        <begin position="616"/>
        <end position="650"/>
    </location>
</feature>
<dbReference type="Proteomes" id="UP001085076">
    <property type="component" value="Miscellaneous, Linkage group lg04"/>
</dbReference>
<keyword evidence="4" id="KW-1185">Reference proteome</keyword>
<dbReference type="PROSITE" id="PS50020">
    <property type="entry name" value="WW_DOMAIN_2"/>
    <property type="match status" value="1"/>
</dbReference>